<dbReference type="InterPro" id="IPR020097">
    <property type="entry name" value="PsdUridine_synth_TruA_a/b_dom"/>
</dbReference>
<feature type="active site" description="Nucleophile" evidence="4">
    <location>
        <position position="56"/>
    </location>
</feature>
<evidence type="ECO:0000256" key="5">
    <source>
        <dbReference type="RuleBase" id="RU003792"/>
    </source>
</evidence>
<dbReference type="SUPFAM" id="SSF55120">
    <property type="entry name" value="Pseudouridine synthase"/>
    <property type="match status" value="1"/>
</dbReference>
<evidence type="ECO:0000256" key="1">
    <source>
        <dbReference type="ARBA" id="ARBA00009375"/>
    </source>
</evidence>
<keyword evidence="2 4" id="KW-0819">tRNA processing</keyword>
<feature type="binding site" evidence="4">
    <location>
        <position position="115"/>
    </location>
    <ligand>
        <name>substrate</name>
    </ligand>
</feature>
<keyword evidence="3 4" id="KW-0413">Isomerase</keyword>
<evidence type="ECO:0000259" key="6">
    <source>
        <dbReference type="Pfam" id="PF01416"/>
    </source>
</evidence>
<dbReference type="InterPro" id="IPR020103">
    <property type="entry name" value="PsdUridine_synth_cat_dom_sf"/>
</dbReference>
<dbReference type="PANTHER" id="PTHR11142">
    <property type="entry name" value="PSEUDOURIDYLATE SYNTHASE"/>
    <property type="match status" value="1"/>
</dbReference>
<evidence type="ECO:0000313" key="7">
    <source>
        <dbReference type="EMBL" id="CAL2103412.1"/>
    </source>
</evidence>
<comment type="subunit">
    <text evidence="4">Homodimer.</text>
</comment>
<evidence type="ECO:0000256" key="2">
    <source>
        <dbReference type="ARBA" id="ARBA00022694"/>
    </source>
</evidence>
<proteinExistence type="inferred from homology"/>
<dbReference type="InterPro" id="IPR001406">
    <property type="entry name" value="PsdUridine_synth_TruA"/>
</dbReference>
<dbReference type="Gene3D" id="3.30.70.580">
    <property type="entry name" value="Pseudouridine synthase I, catalytic domain, N-terminal subdomain"/>
    <property type="match status" value="1"/>
</dbReference>
<evidence type="ECO:0000313" key="8">
    <source>
        <dbReference type="Proteomes" id="UP001497527"/>
    </source>
</evidence>
<feature type="domain" description="Pseudouridine synthase I TruA alpha/beta" evidence="6">
    <location>
        <begin position="148"/>
        <end position="259"/>
    </location>
</feature>
<comment type="function">
    <text evidence="4">Formation of pseudouridine at positions 38, 39 and 40 in the anticodon stem and loop of transfer RNAs.</text>
</comment>
<dbReference type="InterPro" id="IPR020094">
    <property type="entry name" value="TruA/RsuA/RluB/E/F_N"/>
</dbReference>
<sequence length="266" mass="30678">MNYRHSYLIRLQYLGFRVHGWQKQPNLKTIHLFVDKTVKFIYKGIRFKTIGVGRTDAKVSSTDFAFQLFLDDTLDLNDFIELFNLNSPADVKAVSIEKVENANFNIIQHPKEKEYRYYFSHGVKNHPYSAPFLVGYLSNLDIEKMQLAAKLFEGEHDFTHYCKRPNEATKVIRTINSCEIIENNELTASFFPKVSYVLVVKGSGFMRNQIRLIMGALERVGSGVYDLEFIRKSLEVGNTIEMDKVVAPASGLHLHKINFENDLRKG</sequence>
<organism evidence="7 8">
    <name type="scientific">Tenacibaculum polynesiense</name>
    <dbReference type="NCBI Taxonomy" id="3137857"/>
    <lineage>
        <taxon>Bacteria</taxon>
        <taxon>Pseudomonadati</taxon>
        <taxon>Bacteroidota</taxon>
        <taxon>Flavobacteriia</taxon>
        <taxon>Flavobacteriales</taxon>
        <taxon>Flavobacteriaceae</taxon>
        <taxon>Tenacibaculum</taxon>
    </lineage>
</organism>
<comment type="caution">
    <text evidence="4">Lacks conserved residue(s) required for the propagation of feature annotation.</text>
</comment>
<comment type="similarity">
    <text evidence="1 4 5">Belongs to the tRNA pseudouridine synthase TruA family.</text>
</comment>
<evidence type="ECO:0000256" key="3">
    <source>
        <dbReference type="ARBA" id="ARBA00023235"/>
    </source>
</evidence>
<dbReference type="GO" id="GO:0160147">
    <property type="term" value="F:tRNA pseudouridine(38-40) synthase activity"/>
    <property type="evidence" value="ECO:0007669"/>
    <property type="project" value="UniProtKB-EC"/>
</dbReference>
<dbReference type="Pfam" id="PF01416">
    <property type="entry name" value="PseudoU_synth_1"/>
    <property type="match status" value="1"/>
</dbReference>
<dbReference type="RefSeq" id="WP_348717622.1">
    <property type="nucleotide sequence ID" value="NZ_CAXJIO010000013.1"/>
</dbReference>
<comment type="catalytic activity">
    <reaction evidence="4 5">
        <text>uridine(38/39/40) in tRNA = pseudouridine(38/39/40) in tRNA</text>
        <dbReference type="Rhea" id="RHEA:22376"/>
        <dbReference type="Rhea" id="RHEA-COMP:10085"/>
        <dbReference type="Rhea" id="RHEA-COMP:10087"/>
        <dbReference type="ChEBI" id="CHEBI:65314"/>
        <dbReference type="ChEBI" id="CHEBI:65315"/>
        <dbReference type="EC" id="5.4.99.12"/>
    </reaction>
</comment>
<dbReference type="EC" id="5.4.99.12" evidence="4"/>
<reference evidence="7 8" key="1">
    <citation type="submission" date="2024-05" db="EMBL/GenBank/DDBJ databases">
        <authorList>
            <person name="Duchaud E."/>
        </authorList>
    </citation>
    <scope>NUCLEOTIDE SEQUENCE [LARGE SCALE GENOMIC DNA]</scope>
    <source>
        <strain evidence="7">Ena-SAMPLE-TAB-13-05-2024-13:56:06:370-140308</strain>
    </source>
</reference>
<keyword evidence="8" id="KW-1185">Reference proteome</keyword>
<accession>A0ABM9PD16</accession>
<dbReference type="EMBL" id="CAXJIO010000013">
    <property type="protein sequence ID" value="CAL2103412.1"/>
    <property type="molecule type" value="Genomic_DNA"/>
</dbReference>
<gene>
    <name evidence="4 7" type="primary">truA</name>
    <name evidence="7" type="ORF">T190423A01A_40005</name>
</gene>
<evidence type="ECO:0000256" key="4">
    <source>
        <dbReference type="HAMAP-Rule" id="MF_00171"/>
    </source>
</evidence>
<protein>
    <recommendedName>
        <fullName evidence="4">tRNA pseudouridine synthase A</fullName>
        <ecNumber evidence="4">5.4.99.12</ecNumber>
    </recommendedName>
    <alternativeName>
        <fullName evidence="4">tRNA pseudouridine(38-40) synthase</fullName>
    </alternativeName>
    <alternativeName>
        <fullName evidence="4">tRNA pseudouridylate synthase I</fullName>
    </alternativeName>
    <alternativeName>
        <fullName evidence="4">tRNA-uridine isomerase I</fullName>
    </alternativeName>
</protein>
<dbReference type="HAMAP" id="MF_00171">
    <property type="entry name" value="TruA"/>
    <property type="match status" value="1"/>
</dbReference>
<comment type="caution">
    <text evidence="7">The sequence shown here is derived from an EMBL/GenBank/DDBJ whole genome shotgun (WGS) entry which is preliminary data.</text>
</comment>
<name>A0ABM9PD16_9FLAO</name>
<dbReference type="Proteomes" id="UP001497527">
    <property type="component" value="Unassembled WGS sequence"/>
</dbReference>
<dbReference type="Gene3D" id="3.30.70.660">
    <property type="entry name" value="Pseudouridine synthase I, catalytic domain, C-terminal subdomain"/>
    <property type="match status" value="1"/>
</dbReference>
<dbReference type="InterPro" id="IPR020095">
    <property type="entry name" value="PsdUridine_synth_TruA_C"/>
</dbReference>
<dbReference type="PANTHER" id="PTHR11142:SF0">
    <property type="entry name" value="TRNA PSEUDOURIDINE SYNTHASE-LIKE 1"/>
    <property type="match status" value="1"/>
</dbReference>
<dbReference type="PIRSF" id="PIRSF001430">
    <property type="entry name" value="tRNA_psdUrid_synth"/>
    <property type="match status" value="1"/>
</dbReference>